<accession>A0AAD5V3L7</accession>
<feature type="region of interest" description="Disordered" evidence="2">
    <location>
        <begin position="178"/>
        <end position="207"/>
    </location>
</feature>
<dbReference type="GO" id="GO:0051087">
    <property type="term" value="F:protein-folding chaperone binding"/>
    <property type="evidence" value="ECO:0007669"/>
    <property type="project" value="TreeGrafter"/>
</dbReference>
<dbReference type="AlphaFoldDB" id="A0AAD5V3L7"/>
<evidence type="ECO:0000313" key="4">
    <source>
        <dbReference type="EMBL" id="KAJ3483807.1"/>
    </source>
</evidence>
<evidence type="ECO:0000313" key="5">
    <source>
        <dbReference type="Proteomes" id="UP001212997"/>
    </source>
</evidence>
<keyword evidence="5" id="KW-1185">Reference proteome</keyword>
<evidence type="ECO:0000259" key="3">
    <source>
        <dbReference type="Pfam" id="PF01556"/>
    </source>
</evidence>
<dbReference type="CDD" id="cd06257">
    <property type="entry name" value="DnaJ"/>
    <property type="match status" value="1"/>
</dbReference>
<dbReference type="Gene3D" id="1.10.287.110">
    <property type="entry name" value="DnaJ domain"/>
    <property type="match status" value="1"/>
</dbReference>
<sequence length="304" mass="33611">MDLNLYQILGVKNTANDDEIKKAYEAKIREIREAYSILGKKETRNAYDLGQKHKKSFDFGSTTTTTNQFSFNTLPPRSETGPSVPGDPNDVAGIFARAFTEGFTSQVPRDPKKPAFSFGNSFTTTQAPDIQKNPEAVFAQRSGKIIATTIPPDKELAFIPLRLEDMYNGTTQEVAFTRHGSHPQEPPETEKLVVESSWKTGTKVTRPDTKAKTVGHEIVFYIEQTPHPRFTRVNDDLFCTLVASRLGPARKFSLTTLSDRVIVVDAPIAFGKAASSVVIGEGMPIWDGSKRVGTGDLIIKWLLS</sequence>
<proteinExistence type="predicted"/>
<dbReference type="Proteomes" id="UP001212997">
    <property type="component" value="Unassembled WGS sequence"/>
</dbReference>
<dbReference type="Gene3D" id="2.60.260.20">
    <property type="entry name" value="Urease metallochaperone UreE, N-terminal domain"/>
    <property type="match status" value="2"/>
</dbReference>
<dbReference type="SUPFAM" id="SSF46565">
    <property type="entry name" value="Chaperone J-domain"/>
    <property type="match status" value="1"/>
</dbReference>
<dbReference type="InterPro" id="IPR051339">
    <property type="entry name" value="DnaJ_subfamily_B"/>
</dbReference>
<dbReference type="GO" id="GO:0005829">
    <property type="term" value="C:cytosol"/>
    <property type="evidence" value="ECO:0007669"/>
    <property type="project" value="TreeGrafter"/>
</dbReference>
<gene>
    <name evidence="4" type="ORF">NLI96_g6062</name>
</gene>
<dbReference type="PANTHER" id="PTHR24078">
    <property type="entry name" value="DNAJ HOMOLOG SUBFAMILY C MEMBER"/>
    <property type="match status" value="1"/>
</dbReference>
<evidence type="ECO:0000256" key="2">
    <source>
        <dbReference type="SAM" id="MobiDB-lite"/>
    </source>
</evidence>
<dbReference type="GO" id="GO:0051082">
    <property type="term" value="F:unfolded protein binding"/>
    <property type="evidence" value="ECO:0007669"/>
    <property type="project" value="TreeGrafter"/>
</dbReference>
<feature type="domain" description="Chaperone DnaJ C-terminal" evidence="3">
    <location>
        <begin position="159"/>
        <end position="301"/>
    </location>
</feature>
<dbReference type="Pfam" id="PF01556">
    <property type="entry name" value="DnaJ_C"/>
    <property type="match status" value="1"/>
</dbReference>
<evidence type="ECO:0000256" key="1">
    <source>
        <dbReference type="ARBA" id="ARBA00023186"/>
    </source>
</evidence>
<dbReference type="InterPro" id="IPR002939">
    <property type="entry name" value="DnaJ_C"/>
</dbReference>
<dbReference type="InterPro" id="IPR001623">
    <property type="entry name" value="DnaJ_domain"/>
</dbReference>
<dbReference type="PANTHER" id="PTHR24078:SF553">
    <property type="entry name" value="DNAJ HOMOLOG SUBFAMILY B MEMBER 5"/>
    <property type="match status" value="1"/>
</dbReference>
<name>A0AAD5V3L7_9APHY</name>
<organism evidence="4 5">
    <name type="scientific">Meripilus lineatus</name>
    <dbReference type="NCBI Taxonomy" id="2056292"/>
    <lineage>
        <taxon>Eukaryota</taxon>
        <taxon>Fungi</taxon>
        <taxon>Dikarya</taxon>
        <taxon>Basidiomycota</taxon>
        <taxon>Agaricomycotina</taxon>
        <taxon>Agaricomycetes</taxon>
        <taxon>Polyporales</taxon>
        <taxon>Meripilaceae</taxon>
        <taxon>Meripilus</taxon>
    </lineage>
</organism>
<reference evidence="4" key="1">
    <citation type="submission" date="2022-07" db="EMBL/GenBank/DDBJ databases">
        <title>Genome Sequence of Physisporinus lineatus.</title>
        <authorList>
            <person name="Buettner E."/>
        </authorList>
    </citation>
    <scope>NUCLEOTIDE SEQUENCE</scope>
    <source>
        <strain evidence="4">VT162</strain>
    </source>
</reference>
<keyword evidence="1" id="KW-0143">Chaperone</keyword>
<comment type="caution">
    <text evidence="4">The sequence shown here is derived from an EMBL/GenBank/DDBJ whole genome shotgun (WGS) entry which is preliminary data.</text>
</comment>
<dbReference type="InterPro" id="IPR036869">
    <property type="entry name" value="J_dom_sf"/>
</dbReference>
<protein>
    <recommendedName>
        <fullName evidence="3">Chaperone DnaJ C-terminal domain-containing protein</fullName>
    </recommendedName>
</protein>
<dbReference type="EMBL" id="JANAWD010000213">
    <property type="protein sequence ID" value="KAJ3483807.1"/>
    <property type="molecule type" value="Genomic_DNA"/>
</dbReference>